<proteinExistence type="predicted"/>
<dbReference type="Gene3D" id="1.25.40.340">
    <property type="match status" value="1"/>
</dbReference>
<dbReference type="Pfam" id="PF02734">
    <property type="entry name" value="Dak2"/>
    <property type="match status" value="1"/>
</dbReference>
<name>A0A126T804_9GAMM</name>
<accession>A0A126T804</accession>
<dbReference type="Proteomes" id="UP000030512">
    <property type="component" value="Chromosome"/>
</dbReference>
<keyword evidence="6" id="KW-1185">Reference proteome</keyword>
<evidence type="ECO:0000313" key="5">
    <source>
        <dbReference type="EMBL" id="AMK78223.1"/>
    </source>
</evidence>
<dbReference type="InterPro" id="IPR004007">
    <property type="entry name" value="DhaL_dom"/>
</dbReference>
<dbReference type="NCBIfam" id="TIGR02365">
    <property type="entry name" value="dha_L_ycgS"/>
    <property type="match status" value="1"/>
</dbReference>
<keyword evidence="1" id="KW-0808">Transferase</keyword>
<evidence type="ECO:0000256" key="1">
    <source>
        <dbReference type="ARBA" id="ARBA00022679"/>
    </source>
</evidence>
<evidence type="ECO:0000256" key="2">
    <source>
        <dbReference type="ARBA" id="ARBA00022777"/>
    </source>
</evidence>
<dbReference type="EMBL" id="CP014476">
    <property type="protein sequence ID" value="AMK78223.1"/>
    <property type="molecule type" value="Genomic_DNA"/>
</dbReference>
<keyword evidence="3" id="KW-1133">Transmembrane helix</keyword>
<keyword evidence="2 5" id="KW-0418">Kinase</keyword>
<sequence length="215" mass="22700">MSLTPSLFPELIQTLIDTIDKHAEEVTELDQAIGDGDHVFNLQRGLQALREHAGEIAQVDWVAAWQKIGMTVMAAVGGASGSLYATLFIALAKNGKDKAIDLSGFSDAFLQAVEAVKQRGKADVGEKTMLDVLVPVALVLRDEAAVGKPLAEVLERLCIVAADGVEATRDMLATKGRASFLGERSKGHIDAGAKTAQLMIAAIAEVLKNAQAQPG</sequence>
<feature type="domain" description="DhaL" evidence="4">
    <location>
        <begin position="6"/>
        <end position="205"/>
    </location>
</feature>
<feature type="transmembrane region" description="Helical" evidence="3">
    <location>
        <begin position="68"/>
        <end position="92"/>
    </location>
</feature>
<dbReference type="PROSITE" id="PS51480">
    <property type="entry name" value="DHAL"/>
    <property type="match status" value="1"/>
</dbReference>
<dbReference type="SMART" id="SM01120">
    <property type="entry name" value="Dak2"/>
    <property type="match status" value="1"/>
</dbReference>
<keyword evidence="3" id="KW-0812">Transmembrane</keyword>
<dbReference type="InterPro" id="IPR050861">
    <property type="entry name" value="Dihydroxyacetone_Kinase"/>
</dbReference>
<dbReference type="GO" id="GO:0019563">
    <property type="term" value="P:glycerol catabolic process"/>
    <property type="evidence" value="ECO:0007669"/>
    <property type="project" value="TreeGrafter"/>
</dbReference>
<dbReference type="GO" id="GO:0004371">
    <property type="term" value="F:glycerone kinase activity"/>
    <property type="evidence" value="ECO:0007669"/>
    <property type="project" value="InterPro"/>
</dbReference>
<dbReference type="OrthoDB" id="9800291at2"/>
<evidence type="ECO:0000313" key="6">
    <source>
        <dbReference type="Proteomes" id="UP000030512"/>
    </source>
</evidence>
<dbReference type="RefSeq" id="WP_036274896.1">
    <property type="nucleotide sequence ID" value="NZ_CP014476.1"/>
</dbReference>
<protein>
    <submittedName>
        <fullName evidence="5">Dihydroxyacetone kinase</fullName>
    </submittedName>
</protein>
<gene>
    <name evidence="5" type="ORF">JT25_017315</name>
</gene>
<evidence type="ECO:0000259" key="4">
    <source>
        <dbReference type="PROSITE" id="PS51480"/>
    </source>
</evidence>
<dbReference type="PANTHER" id="PTHR28629:SF4">
    <property type="entry name" value="TRIOKINASE_FMN CYCLASE"/>
    <property type="match status" value="1"/>
</dbReference>
<dbReference type="SUPFAM" id="SSF101473">
    <property type="entry name" value="DhaL-like"/>
    <property type="match status" value="1"/>
</dbReference>
<dbReference type="InterPro" id="IPR012737">
    <property type="entry name" value="DhaK_L_YcgS"/>
</dbReference>
<dbReference type="PANTHER" id="PTHR28629">
    <property type="entry name" value="TRIOKINASE/FMN CYCLASE"/>
    <property type="match status" value="1"/>
</dbReference>
<dbReference type="AlphaFoldDB" id="A0A126T804"/>
<organism evidence="5 6">
    <name type="scientific">Methylomonas denitrificans</name>
    <dbReference type="NCBI Taxonomy" id="1538553"/>
    <lineage>
        <taxon>Bacteria</taxon>
        <taxon>Pseudomonadati</taxon>
        <taxon>Pseudomonadota</taxon>
        <taxon>Gammaproteobacteria</taxon>
        <taxon>Methylococcales</taxon>
        <taxon>Methylococcaceae</taxon>
        <taxon>Methylomonas</taxon>
    </lineage>
</organism>
<dbReference type="STRING" id="1538553.JT25_017315"/>
<dbReference type="GO" id="GO:0005829">
    <property type="term" value="C:cytosol"/>
    <property type="evidence" value="ECO:0007669"/>
    <property type="project" value="TreeGrafter"/>
</dbReference>
<reference evidence="5 6" key="1">
    <citation type="journal article" date="2015" name="Environ. Microbiol.">
        <title>Methane oxidation coupled to nitrate reduction under hypoxia by the Gammaproteobacterium Methylomonas denitrificans, sp. nov. type strain FJG1.</title>
        <authorList>
            <person name="Kits K.D."/>
            <person name="Klotz M.G."/>
            <person name="Stein L.Y."/>
        </authorList>
    </citation>
    <scope>NUCLEOTIDE SEQUENCE [LARGE SCALE GENOMIC DNA]</scope>
    <source>
        <strain evidence="5 6">FJG1</strain>
    </source>
</reference>
<dbReference type="KEGG" id="mdn:JT25_017315"/>
<evidence type="ECO:0000256" key="3">
    <source>
        <dbReference type="SAM" id="Phobius"/>
    </source>
</evidence>
<dbReference type="FunFam" id="1.25.40.340:FF:000002">
    <property type="entry name" value="Dihydroxyacetone kinase, L subunit"/>
    <property type="match status" value="1"/>
</dbReference>
<keyword evidence="3" id="KW-0472">Membrane</keyword>
<dbReference type="InterPro" id="IPR036117">
    <property type="entry name" value="DhaL_dom_sf"/>
</dbReference>